<dbReference type="AlphaFoldDB" id="A0A811YK31"/>
<organism evidence="1 2">
    <name type="scientific">Nyctereutes procyonoides</name>
    <name type="common">Raccoon dog</name>
    <name type="synonym">Canis procyonoides</name>
    <dbReference type="NCBI Taxonomy" id="34880"/>
    <lineage>
        <taxon>Eukaryota</taxon>
        <taxon>Metazoa</taxon>
        <taxon>Chordata</taxon>
        <taxon>Craniata</taxon>
        <taxon>Vertebrata</taxon>
        <taxon>Euteleostomi</taxon>
        <taxon>Mammalia</taxon>
        <taxon>Eutheria</taxon>
        <taxon>Laurasiatheria</taxon>
        <taxon>Carnivora</taxon>
        <taxon>Caniformia</taxon>
        <taxon>Canidae</taxon>
        <taxon>Nyctereutes</taxon>
    </lineage>
</organism>
<evidence type="ECO:0000313" key="1">
    <source>
        <dbReference type="EMBL" id="CAD7676839.1"/>
    </source>
</evidence>
<reference evidence="1" key="1">
    <citation type="submission" date="2020-12" db="EMBL/GenBank/DDBJ databases">
        <authorList>
            <consortium name="Molecular Ecology Group"/>
        </authorList>
    </citation>
    <scope>NUCLEOTIDE SEQUENCE</scope>
    <source>
        <strain evidence="1">TBG_1078</strain>
    </source>
</reference>
<accession>A0A811YK31</accession>
<dbReference type="Proteomes" id="UP000645828">
    <property type="component" value="Unassembled WGS sequence"/>
</dbReference>
<proteinExistence type="predicted"/>
<comment type="caution">
    <text evidence="1">The sequence shown here is derived from an EMBL/GenBank/DDBJ whole genome shotgun (WGS) entry which is preliminary data.</text>
</comment>
<protein>
    <submittedName>
        <fullName evidence="1">(raccoon dog) hypothetical protein</fullName>
    </submittedName>
</protein>
<sequence length="117" mass="12616">MVLLPFHCRITENYSLVTFLYDGEVGSAGQRAAARRPGGKAARGPLPWASSREEQERVCFCACTEHTCSETLSLTKAGICASQCCSPESLRPTWPCSDGGAWHQPPLGARGHVTLHS</sequence>
<keyword evidence="2" id="KW-1185">Reference proteome</keyword>
<evidence type="ECO:0000313" key="2">
    <source>
        <dbReference type="Proteomes" id="UP000645828"/>
    </source>
</evidence>
<name>A0A811YK31_NYCPR</name>
<gene>
    <name evidence="1" type="ORF">NYPRO_LOCUS9634</name>
</gene>
<dbReference type="EMBL" id="CAJHUB010000678">
    <property type="protein sequence ID" value="CAD7676839.1"/>
    <property type="molecule type" value="Genomic_DNA"/>
</dbReference>